<sequence>MCNRYHPARAVELAFYRDAFGLDEPPRGHVGNPLFPRDIGPFGRGAFIRLARESGQLEEVLGQWGLIGWFAKSPVPPRKPGRAGPILTNNARMETIAEKPTFRDPWKRGQRCIIPAWSYVEPNWETGKNQWWRFRRADGQPWGMAGLWNTWTDKETGEVVESFTMITLNADHHPLLSRMHRPDLTREATLQDKRAVVPLAPSAFEVWLQGTTEEATAALQLPRADVYNAGPDQPSLLPGDAGTKNAPNQPALL</sequence>
<dbReference type="Gene3D" id="3.90.1680.10">
    <property type="entry name" value="SOS response associated peptidase-like"/>
    <property type="match status" value="1"/>
</dbReference>
<keyword evidence="4 8" id="KW-0378">Hydrolase</keyword>
<evidence type="ECO:0000256" key="2">
    <source>
        <dbReference type="ARBA" id="ARBA00022670"/>
    </source>
</evidence>
<dbReference type="InterPro" id="IPR036590">
    <property type="entry name" value="SRAP-like"/>
</dbReference>
<dbReference type="PANTHER" id="PTHR13604">
    <property type="entry name" value="DC12-RELATED"/>
    <property type="match status" value="1"/>
</dbReference>
<keyword evidence="3" id="KW-0227">DNA damage</keyword>
<dbReference type="Proteomes" id="UP001056201">
    <property type="component" value="Chromosome 1"/>
</dbReference>
<protein>
    <recommendedName>
        <fullName evidence="8">Abasic site processing protein</fullName>
        <ecNumber evidence="8">3.4.-.-</ecNumber>
    </recommendedName>
</protein>
<dbReference type="EMBL" id="CP097635">
    <property type="protein sequence ID" value="URI07893.1"/>
    <property type="molecule type" value="Genomic_DNA"/>
</dbReference>
<gene>
    <name evidence="10" type="ORF">MW290_04715</name>
</gene>
<keyword evidence="7" id="KW-0456">Lyase</keyword>
<name>A0ABY4S854_AQUTE</name>
<dbReference type="EC" id="3.4.-.-" evidence="8"/>
<keyword evidence="6" id="KW-0238">DNA-binding</keyword>
<dbReference type="InterPro" id="IPR003738">
    <property type="entry name" value="SRAP"/>
</dbReference>
<evidence type="ECO:0000256" key="3">
    <source>
        <dbReference type="ARBA" id="ARBA00022763"/>
    </source>
</evidence>
<organism evidence="10 11">
    <name type="scientific">Aquincola tertiaricarbonis</name>
    <dbReference type="NCBI Taxonomy" id="391953"/>
    <lineage>
        <taxon>Bacteria</taxon>
        <taxon>Pseudomonadati</taxon>
        <taxon>Pseudomonadota</taxon>
        <taxon>Betaproteobacteria</taxon>
        <taxon>Burkholderiales</taxon>
        <taxon>Sphaerotilaceae</taxon>
        <taxon>Aquincola</taxon>
    </lineage>
</organism>
<proteinExistence type="inferred from homology"/>
<evidence type="ECO:0000256" key="4">
    <source>
        <dbReference type="ARBA" id="ARBA00022801"/>
    </source>
</evidence>
<keyword evidence="2 8" id="KW-0645">Protease</keyword>
<evidence type="ECO:0000256" key="6">
    <source>
        <dbReference type="ARBA" id="ARBA00023125"/>
    </source>
</evidence>
<reference evidence="10" key="1">
    <citation type="submission" date="2022-05" db="EMBL/GenBank/DDBJ databases">
        <title>An RpoN-dependent PEP-CTERM gene is involved in floc formation of an Aquincola tertiaricarbonis strain.</title>
        <authorList>
            <person name="Qiu D."/>
            <person name="Xia M."/>
        </authorList>
    </citation>
    <scope>NUCLEOTIDE SEQUENCE</scope>
    <source>
        <strain evidence="10">RN12</strain>
    </source>
</reference>
<evidence type="ECO:0000256" key="8">
    <source>
        <dbReference type="RuleBase" id="RU364100"/>
    </source>
</evidence>
<dbReference type="SUPFAM" id="SSF143081">
    <property type="entry name" value="BB1717-like"/>
    <property type="match status" value="1"/>
</dbReference>
<evidence type="ECO:0000256" key="5">
    <source>
        <dbReference type="ARBA" id="ARBA00023124"/>
    </source>
</evidence>
<evidence type="ECO:0000256" key="9">
    <source>
        <dbReference type="SAM" id="MobiDB-lite"/>
    </source>
</evidence>
<dbReference type="Pfam" id="PF02586">
    <property type="entry name" value="SRAP"/>
    <property type="match status" value="1"/>
</dbReference>
<keyword evidence="5" id="KW-0190">Covalent protein-DNA linkage</keyword>
<evidence type="ECO:0000313" key="11">
    <source>
        <dbReference type="Proteomes" id="UP001056201"/>
    </source>
</evidence>
<comment type="similarity">
    <text evidence="1 8">Belongs to the SOS response-associated peptidase family.</text>
</comment>
<evidence type="ECO:0000313" key="10">
    <source>
        <dbReference type="EMBL" id="URI07893.1"/>
    </source>
</evidence>
<dbReference type="RefSeq" id="WP_250196117.1">
    <property type="nucleotide sequence ID" value="NZ_CP097635.1"/>
</dbReference>
<keyword evidence="11" id="KW-1185">Reference proteome</keyword>
<dbReference type="PANTHER" id="PTHR13604:SF0">
    <property type="entry name" value="ABASIC SITE PROCESSING PROTEIN HMCES"/>
    <property type="match status" value="1"/>
</dbReference>
<accession>A0ABY4S854</accession>
<feature type="region of interest" description="Disordered" evidence="9">
    <location>
        <begin position="229"/>
        <end position="253"/>
    </location>
</feature>
<evidence type="ECO:0000256" key="1">
    <source>
        <dbReference type="ARBA" id="ARBA00008136"/>
    </source>
</evidence>
<evidence type="ECO:0000256" key="7">
    <source>
        <dbReference type="ARBA" id="ARBA00023239"/>
    </source>
</evidence>